<dbReference type="OrthoDB" id="8954335at2759"/>
<evidence type="ECO:0000313" key="5">
    <source>
        <dbReference type="EMBL" id="KIM65405.1"/>
    </source>
</evidence>
<organism evidence="5 6">
    <name type="scientific">Scleroderma citrinum Foug A</name>
    <dbReference type="NCBI Taxonomy" id="1036808"/>
    <lineage>
        <taxon>Eukaryota</taxon>
        <taxon>Fungi</taxon>
        <taxon>Dikarya</taxon>
        <taxon>Basidiomycota</taxon>
        <taxon>Agaricomycotina</taxon>
        <taxon>Agaricomycetes</taxon>
        <taxon>Agaricomycetidae</taxon>
        <taxon>Boletales</taxon>
        <taxon>Sclerodermatineae</taxon>
        <taxon>Sclerodermataceae</taxon>
        <taxon>Scleroderma</taxon>
    </lineage>
</organism>
<evidence type="ECO:0000313" key="6">
    <source>
        <dbReference type="Proteomes" id="UP000053989"/>
    </source>
</evidence>
<accession>A0A0C3DXV9</accession>
<feature type="domain" description="AIG1-type G" evidence="4">
    <location>
        <begin position="5"/>
        <end position="140"/>
    </location>
</feature>
<dbReference type="EMBL" id="KN822022">
    <property type="protein sequence ID" value="KIM65405.1"/>
    <property type="molecule type" value="Genomic_DNA"/>
</dbReference>
<dbReference type="Gene3D" id="3.40.50.300">
    <property type="entry name" value="P-loop containing nucleotide triphosphate hydrolases"/>
    <property type="match status" value="1"/>
</dbReference>
<reference evidence="5 6" key="1">
    <citation type="submission" date="2014-04" db="EMBL/GenBank/DDBJ databases">
        <authorList>
            <consortium name="DOE Joint Genome Institute"/>
            <person name="Kuo A."/>
            <person name="Kohler A."/>
            <person name="Nagy L.G."/>
            <person name="Floudas D."/>
            <person name="Copeland A."/>
            <person name="Barry K.W."/>
            <person name="Cichocki N."/>
            <person name="Veneault-Fourrey C."/>
            <person name="LaButti K."/>
            <person name="Lindquist E.A."/>
            <person name="Lipzen A."/>
            <person name="Lundell T."/>
            <person name="Morin E."/>
            <person name="Murat C."/>
            <person name="Sun H."/>
            <person name="Tunlid A."/>
            <person name="Henrissat B."/>
            <person name="Grigoriev I.V."/>
            <person name="Hibbett D.S."/>
            <person name="Martin F."/>
            <person name="Nordberg H.P."/>
            <person name="Cantor M.N."/>
            <person name="Hua S.X."/>
        </authorList>
    </citation>
    <scope>NUCLEOTIDE SEQUENCE [LARGE SCALE GENOMIC DNA]</scope>
    <source>
        <strain evidence="5 6">Foug A</strain>
    </source>
</reference>
<dbReference type="Pfam" id="PF04548">
    <property type="entry name" value="AIG1"/>
    <property type="match status" value="1"/>
</dbReference>
<proteinExistence type="predicted"/>
<evidence type="ECO:0000256" key="3">
    <source>
        <dbReference type="SAM" id="MobiDB-lite"/>
    </source>
</evidence>
<dbReference type="InParanoid" id="A0A0C3DXV9"/>
<keyword evidence="6" id="KW-1185">Reference proteome</keyword>
<evidence type="ECO:0000256" key="1">
    <source>
        <dbReference type="ARBA" id="ARBA00022741"/>
    </source>
</evidence>
<feature type="coiled-coil region" evidence="2">
    <location>
        <begin position="216"/>
        <end position="275"/>
    </location>
</feature>
<evidence type="ECO:0000259" key="4">
    <source>
        <dbReference type="Pfam" id="PF04548"/>
    </source>
</evidence>
<reference evidence="6" key="2">
    <citation type="submission" date="2015-01" db="EMBL/GenBank/DDBJ databases">
        <title>Evolutionary Origins and Diversification of the Mycorrhizal Mutualists.</title>
        <authorList>
            <consortium name="DOE Joint Genome Institute"/>
            <consortium name="Mycorrhizal Genomics Consortium"/>
            <person name="Kohler A."/>
            <person name="Kuo A."/>
            <person name="Nagy L.G."/>
            <person name="Floudas D."/>
            <person name="Copeland A."/>
            <person name="Barry K.W."/>
            <person name="Cichocki N."/>
            <person name="Veneault-Fourrey C."/>
            <person name="LaButti K."/>
            <person name="Lindquist E.A."/>
            <person name="Lipzen A."/>
            <person name="Lundell T."/>
            <person name="Morin E."/>
            <person name="Murat C."/>
            <person name="Riley R."/>
            <person name="Ohm R."/>
            <person name="Sun H."/>
            <person name="Tunlid A."/>
            <person name="Henrissat B."/>
            <person name="Grigoriev I.V."/>
            <person name="Hibbett D.S."/>
            <person name="Martin F."/>
        </authorList>
    </citation>
    <scope>NUCLEOTIDE SEQUENCE [LARGE SCALE GENOMIC DNA]</scope>
    <source>
        <strain evidence="6">Foug A</strain>
    </source>
</reference>
<dbReference type="InterPro" id="IPR006703">
    <property type="entry name" value="G_AIG1"/>
</dbReference>
<sequence length="337" mass="37234">MTSKMIVVMGPTGVGKSSFIRSAIPQGVPNSVQVGHGLQSETSRVQAVHWETHNVKLVDTPGFDDSRSNLTDVDVLRMIVEFLTTESQSSELVGLIYMHRITDTRVGATSQRNLRMFQKLCGLDAMKNVAIVTTMWDKVASPDEGSRREKELEEKDNLFKPLVARGAKMMRHNGTSGTASNVIDYLLKQGATTTQIVREIAEKKALVDTEAGAELQAEIRTLLKRHKEEIQQMEEEIKNAKQGDTAALKEIEEEKGKSEDQLARLKRELEKLRCGLWDRGVTTMKIMINLFTKKTRRLLHLGDPASGAPIYSGDPTSSGGPSSGAPTPLEVQPPQKI</sequence>
<dbReference type="HOGENOM" id="CLU_018003_2_3_1"/>
<name>A0A0C3DXV9_9AGAM</name>
<dbReference type="AlphaFoldDB" id="A0A0C3DXV9"/>
<dbReference type="SUPFAM" id="SSF52540">
    <property type="entry name" value="P-loop containing nucleoside triphosphate hydrolases"/>
    <property type="match status" value="1"/>
</dbReference>
<dbReference type="GO" id="GO:0005525">
    <property type="term" value="F:GTP binding"/>
    <property type="evidence" value="ECO:0007669"/>
    <property type="project" value="InterPro"/>
</dbReference>
<keyword evidence="1" id="KW-0547">Nucleotide-binding</keyword>
<protein>
    <recommendedName>
        <fullName evidence="4">AIG1-type G domain-containing protein</fullName>
    </recommendedName>
</protein>
<gene>
    <name evidence="5" type="ORF">SCLCIDRAFT_1212145</name>
</gene>
<dbReference type="STRING" id="1036808.A0A0C3DXV9"/>
<dbReference type="InterPro" id="IPR027417">
    <property type="entry name" value="P-loop_NTPase"/>
</dbReference>
<keyword evidence="2" id="KW-0175">Coiled coil</keyword>
<dbReference type="Proteomes" id="UP000053989">
    <property type="component" value="Unassembled WGS sequence"/>
</dbReference>
<evidence type="ECO:0000256" key="2">
    <source>
        <dbReference type="SAM" id="Coils"/>
    </source>
</evidence>
<dbReference type="CDD" id="cd00882">
    <property type="entry name" value="Ras_like_GTPase"/>
    <property type="match status" value="1"/>
</dbReference>
<feature type="compositionally biased region" description="Low complexity" evidence="3">
    <location>
        <begin position="312"/>
        <end position="328"/>
    </location>
</feature>
<feature type="region of interest" description="Disordered" evidence="3">
    <location>
        <begin position="306"/>
        <end position="337"/>
    </location>
</feature>